<protein>
    <recommendedName>
        <fullName evidence="1">Stage 0 sporulation protein A homolog</fullName>
    </recommendedName>
</protein>
<keyword evidence="4" id="KW-0804">Transcription</keyword>
<dbReference type="PROSITE" id="PS50043">
    <property type="entry name" value="HTH_LUXR_2"/>
    <property type="match status" value="1"/>
</dbReference>
<keyword evidence="6" id="KW-0597">Phosphoprotein</keyword>
<accession>A0ABW8SHG8</accession>
<dbReference type="Gene3D" id="3.40.50.2300">
    <property type="match status" value="1"/>
</dbReference>
<keyword evidence="3" id="KW-0238">DNA-binding</keyword>
<feature type="domain" description="HTH luxR-type" evidence="7">
    <location>
        <begin position="139"/>
        <end position="204"/>
    </location>
</feature>
<proteinExistence type="predicted"/>
<dbReference type="InterPro" id="IPR039420">
    <property type="entry name" value="WalR-like"/>
</dbReference>
<dbReference type="PRINTS" id="PR00038">
    <property type="entry name" value="HTHLUXR"/>
</dbReference>
<comment type="caution">
    <text evidence="9">The sequence shown here is derived from an EMBL/GenBank/DDBJ whole genome shotgun (WGS) entry which is preliminary data.</text>
</comment>
<comment type="function">
    <text evidence="5">May play the central regulatory role in sporulation. It may be an element of the effector pathway responsible for the activation of sporulation genes in response to nutritional stress. Spo0A may act in concert with spo0H (a sigma factor) to control the expression of some genes that are critical to the sporulation process.</text>
</comment>
<name>A0ABW8SHG8_9CLOT</name>
<dbReference type="InterPro" id="IPR016032">
    <property type="entry name" value="Sig_transdc_resp-reg_C-effctor"/>
</dbReference>
<evidence type="ECO:0000256" key="6">
    <source>
        <dbReference type="PROSITE-ProRule" id="PRU00169"/>
    </source>
</evidence>
<keyword evidence="2" id="KW-0805">Transcription regulation</keyword>
<dbReference type="InterPro" id="IPR001789">
    <property type="entry name" value="Sig_transdc_resp-reg_receiver"/>
</dbReference>
<dbReference type="SMART" id="SM00421">
    <property type="entry name" value="HTH_LUXR"/>
    <property type="match status" value="1"/>
</dbReference>
<evidence type="ECO:0000256" key="4">
    <source>
        <dbReference type="ARBA" id="ARBA00023163"/>
    </source>
</evidence>
<dbReference type="CDD" id="cd06170">
    <property type="entry name" value="LuxR_C_like"/>
    <property type="match status" value="1"/>
</dbReference>
<feature type="domain" description="Response regulatory" evidence="8">
    <location>
        <begin position="2"/>
        <end position="118"/>
    </location>
</feature>
<dbReference type="PANTHER" id="PTHR43214">
    <property type="entry name" value="TWO-COMPONENT RESPONSE REGULATOR"/>
    <property type="match status" value="1"/>
</dbReference>
<evidence type="ECO:0000256" key="2">
    <source>
        <dbReference type="ARBA" id="ARBA00023015"/>
    </source>
</evidence>
<feature type="modified residue" description="4-aspartylphosphate" evidence="6">
    <location>
        <position position="53"/>
    </location>
</feature>
<dbReference type="RefSeq" id="WP_406790787.1">
    <property type="nucleotide sequence ID" value="NZ_JBJHZX010000004.1"/>
</dbReference>
<dbReference type="PROSITE" id="PS00622">
    <property type="entry name" value="HTH_LUXR_1"/>
    <property type="match status" value="1"/>
</dbReference>
<evidence type="ECO:0000259" key="8">
    <source>
        <dbReference type="PROSITE" id="PS50110"/>
    </source>
</evidence>
<evidence type="ECO:0000313" key="10">
    <source>
        <dbReference type="Proteomes" id="UP001623660"/>
    </source>
</evidence>
<dbReference type="PROSITE" id="PS50110">
    <property type="entry name" value="RESPONSE_REGULATORY"/>
    <property type="match status" value="1"/>
</dbReference>
<dbReference type="InterPro" id="IPR000792">
    <property type="entry name" value="Tscrpt_reg_LuxR_C"/>
</dbReference>
<evidence type="ECO:0000259" key="7">
    <source>
        <dbReference type="PROSITE" id="PS50043"/>
    </source>
</evidence>
<evidence type="ECO:0000256" key="1">
    <source>
        <dbReference type="ARBA" id="ARBA00018672"/>
    </source>
</evidence>
<dbReference type="EMBL" id="JBJHZX010000004">
    <property type="protein sequence ID" value="MFL0194661.1"/>
    <property type="molecule type" value="Genomic_DNA"/>
</dbReference>
<dbReference type="Pfam" id="PF00072">
    <property type="entry name" value="Response_reg"/>
    <property type="match status" value="1"/>
</dbReference>
<evidence type="ECO:0000256" key="5">
    <source>
        <dbReference type="ARBA" id="ARBA00024867"/>
    </source>
</evidence>
<dbReference type="InterPro" id="IPR011006">
    <property type="entry name" value="CheY-like_superfamily"/>
</dbReference>
<dbReference type="PANTHER" id="PTHR43214:SF43">
    <property type="entry name" value="TWO-COMPONENT RESPONSE REGULATOR"/>
    <property type="match status" value="1"/>
</dbReference>
<dbReference type="SUPFAM" id="SSF52172">
    <property type="entry name" value="CheY-like"/>
    <property type="match status" value="1"/>
</dbReference>
<evidence type="ECO:0000256" key="3">
    <source>
        <dbReference type="ARBA" id="ARBA00023125"/>
    </source>
</evidence>
<dbReference type="SUPFAM" id="SSF46894">
    <property type="entry name" value="C-terminal effector domain of the bipartite response regulators"/>
    <property type="match status" value="1"/>
</dbReference>
<keyword evidence="10" id="KW-1185">Reference proteome</keyword>
<reference evidence="9 10" key="1">
    <citation type="submission" date="2024-11" db="EMBL/GenBank/DDBJ databases">
        <authorList>
            <person name="Heng Y.C."/>
            <person name="Lim A.C.H."/>
            <person name="Lee J.K.Y."/>
            <person name="Kittelmann S."/>
        </authorList>
    </citation>
    <scope>NUCLEOTIDE SEQUENCE [LARGE SCALE GENOMIC DNA]</scope>
    <source>
        <strain evidence="9 10">WILCCON 0269</strain>
    </source>
</reference>
<sequence>MKVIILSRYALIRQGIYSIISRRNYADIMLIAETLKEAVPLIKSNNINIVLFDLHQQNKDELLLIKEMKECGVKSKFIMLDFNKDKNIFVEAIRCGVEGYILGKSDEMELLYIIDQIYKGKKYYDSYFIDCLVRENAIQPEKMEQLTPREKEILCEIGKGLSNQEISRKLHISENTVKKHNNHIFDKLNIRDRTQVALYANRCGMLEVNDDSVNDNSNVC</sequence>
<gene>
    <name evidence="9" type="ORF">ACJDU8_03605</name>
</gene>
<organism evidence="9 10">
    <name type="scientific">Candidatus Clostridium eludens</name>
    <dbReference type="NCBI Taxonomy" id="3381663"/>
    <lineage>
        <taxon>Bacteria</taxon>
        <taxon>Bacillati</taxon>
        <taxon>Bacillota</taxon>
        <taxon>Clostridia</taxon>
        <taxon>Eubacteriales</taxon>
        <taxon>Clostridiaceae</taxon>
        <taxon>Clostridium</taxon>
    </lineage>
</organism>
<evidence type="ECO:0000313" key="9">
    <source>
        <dbReference type="EMBL" id="MFL0194661.1"/>
    </source>
</evidence>
<dbReference type="Pfam" id="PF00196">
    <property type="entry name" value="GerE"/>
    <property type="match status" value="1"/>
</dbReference>
<dbReference type="Proteomes" id="UP001623660">
    <property type="component" value="Unassembled WGS sequence"/>
</dbReference>